<dbReference type="HOGENOM" id="CLU_333464_0_0_1"/>
<evidence type="ECO:0000256" key="1">
    <source>
        <dbReference type="SAM" id="MobiDB-lite"/>
    </source>
</evidence>
<accession>J3NQM0</accession>
<feature type="compositionally biased region" description="Low complexity" evidence="1">
    <location>
        <begin position="740"/>
        <end position="751"/>
    </location>
</feature>
<feature type="region of interest" description="Disordered" evidence="1">
    <location>
        <begin position="269"/>
        <end position="288"/>
    </location>
</feature>
<feature type="compositionally biased region" description="Basic residues" evidence="1">
    <location>
        <begin position="400"/>
        <end position="411"/>
    </location>
</feature>
<dbReference type="EnsemblFungi" id="EJT78476">
    <property type="protein sequence ID" value="EJT78476"/>
    <property type="gene ID" value="GGTG_03576"/>
</dbReference>
<protein>
    <recommendedName>
        <fullName evidence="5">C2H2-type domain-containing protein</fullName>
    </recommendedName>
</protein>
<dbReference type="STRING" id="644352.J3NQM0"/>
<feature type="compositionally biased region" description="Gly residues" evidence="1">
    <location>
        <begin position="715"/>
        <end position="730"/>
    </location>
</feature>
<evidence type="ECO:0000313" key="2">
    <source>
        <dbReference type="EMBL" id="EJT78476.1"/>
    </source>
</evidence>
<feature type="region of interest" description="Disordered" evidence="1">
    <location>
        <begin position="187"/>
        <end position="231"/>
    </location>
</feature>
<keyword evidence="4" id="KW-1185">Reference proteome</keyword>
<feature type="compositionally biased region" description="Basic and acidic residues" evidence="1">
    <location>
        <begin position="371"/>
        <end position="384"/>
    </location>
</feature>
<feature type="region of interest" description="Disordered" evidence="1">
    <location>
        <begin position="84"/>
        <end position="103"/>
    </location>
</feature>
<evidence type="ECO:0000313" key="4">
    <source>
        <dbReference type="Proteomes" id="UP000006039"/>
    </source>
</evidence>
<feature type="region of interest" description="Disordered" evidence="1">
    <location>
        <begin position="715"/>
        <end position="753"/>
    </location>
</feature>
<evidence type="ECO:0008006" key="5">
    <source>
        <dbReference type="Google" id="ProtNLM"/>
    </source>
</evidence>
<feature type="compositionally biased region" description="Polar residues" evidence="1">
    <location>
        <begin position="662"/>
        <end position="672"/>
    </location>
</feature>
<dbReference type="AlphaFoldDB" id="J3NQM0"/>
<dbReference type="EMBL" id="GL385396">
    <property type="protein sequence ID" value="EJT78476.1"/>
    <property type="molecule type" value="Genomic_DNA"/>
</dbReference>
<sequence>MSFAQLAVSAGAEAWAAPKVSAHMSPISEVRDTTTKTSAAAADDRERSASRSVSPPFLPSLSWRRHRMSTSDSSSISSRLSLATGSITSTSPPPSSSLSPTYTDSSYDQHVFMHANPWVTSKPGGTLGRNSTTSPLASPITLSSVGDEHTVPSPDMMESEGAMESCPSSRTPRSSFCLPAEACGPNPQLYSREPLTFPYRPKRRNRESWDSALGSDMNGRRTRGSSLAGPDFQPLPAVFASRNNMLPPPPREANRLSISSIPGSVIHIDPHSPAPRLSGGADDGHDLQACSPQEQCDETSSETTLPAEDAAGRILNYALDVAFGTNAYNIETSSVCRSVVHNFISDLGWAVDQGQHQQREDVVDDLQLDLESPHDADGRGEQQQHTRNSPNASNNAQQAGKRRSAGGRGKRKSQELSDDEQDGEDSNDEGDARQSSEPGPSKRVKPNPAVRMSCPYRVKNPLRFNVRDHRLCALTVFTDTAELRRHIQDCHKRLANSPYRCLRCEVQFDSMESLREHQKSTTPCPVNPAADAGGLHNPEDGIDSATANQLKCKRGRVADSIEVQWYKIWCLLFPDCEVQPYDYCAVMEHHELKEKYLGSMCSLNKSLSVIGLGERGLETLDRILTNHFIGLFEQCNEEGRSKDYRNRQPKAAPAQQQQQQPTPDDNGQLRKQSSLRKRLAAAQRDSQRDSGFVEDYQSIVGGLQEAGVVAVVGGSGASSEEGGGGGGGVGKFTPPATFISDNGSSSSPGASFRKAQQMQFALPPAGPFGLAPPPARDDNNDSVPAGFPPAGPFAGSLAGLDASLLEHSDDASWAMHGSFADYDAMAAAAAGYGHAAQLDHGGFGFPVHPSASRHIVPNMVPMQFAGGGEMPDALQDSTSAWVYSQHP</sequence>
<reference evidence="2" key="3">
    <citation type="submission" date="2010-09" db="EMBL/GenBank/DDBJ databases">
        <title>Annotation of Gaeumannomyces graminis var. tritici R3-111a-1.</title>
        <authorList>
            <consortium name="The Broad Institute Genome Sequencing Platform"/>
            <person name="Ma L.-J."/>
            <person name="Dead R."/>
            <person name="Young S.K."/>
            <person name="Zeng Q."/>
            <person name="Gargeya S."/>
            <person name="Fitzgerald M."/>
            <person name="Haas B."/>
            <person name="Abouelleil A."/>
            <person name="Alvarado L."/>
            <person name="Arachchi H.M."/>
            <person name="Berlin A."/>
            <person name="Brown A."/>
            <person name="Chapman S.B."/>
            <person name="Chen Z."/>
            <person name="Dunbar C."/>
            <person name="Freedman E."/>
            <person name="Gearin G."/>
            <person name="Gellesch M."/>
            <person name="Goldberg J."/>
            <person name="Griggs A."/>
            <person name="Gujja S."/>
            <person name="Heiman D."/>
            <person name="Howarth C."/>
            <person name="Larson L."/>
            <person name="Lui A."/>
            <person name="MacDonald P.J.P."/>
            <person name="Mehta T."/>
            <person name="Montmayeur A."/>
            <person name="Murphy C."/>
            <person name="Neiman D."/>
            <person name="Pearson M."/>
            <person name="Priest M."/>
            <person name="Roberts A."/>
            <person name="Saif S."/>
            <person name="Shea T."/>
            <person name="Shenoy N."/>
            <person name="Sisk P."/>
            <person name="Stolte C."/>
            <person name="Sykes S."/>
            <person name="Yandava C."/>
            <person name="Wortman J."/>
            <person name="Nusbaum C."/>
            <person name="Birren B."/>
        </authorList>
    </citation>
    <scope>NUCLEOTIDE SEQUENCE</scope>
    <source>
        <strain evidence="2">R3-111a-1</strain>
    </source>
</reference>
<feature type="region of interest" description="Disordered" evidence="1">
    <location>
        <begin position="640"/>
        <end position="691"/>
    </location>
</feature>
<evidence type="ECO:0000313" key="3">
    <source>
        <dbReference type="EnsemblFungi" id="EJT78476"/>
    </source>
</evidence>
<reference evidence="3" key="5">
    <citation type="submission" date="2018-04" db="UniProtKB">
        <authorList>
            <consortium name="EnsemblFungi"/>
        </authorList>
    </citation>
    <scope>IDENTIFICATION</scope>
    <source>
        <strain evidence="3">R3-111a-1</strain>
    </source>
</reference>
<feature type="compositionally biased region" description="Acidic residues" evidence="1">
    <location>
        <begin position="416"/>
        <end position="429"/>
    </location>
</feature>
<name>J3NQM0_GAET3</name>
<dbReference type="Gene3D" id="3.30.160.60">
    <property type="entry name" value="Classic Zinc Finger"/>
    <property type="match status" value="1"/>
</dbReference>
<reference evidence="2" key="2">
    <citation type="submission" date="2010-07" db="EMBL/GenBank/DDBJ databases">
        <authorList>
            <consortium name="The Broad Institute Genome Sequencing Platform"/>
            <consortium name="Broad Institute Genome Sequencing Center for Infectious Disease"/>
            <person name="Ma L.-J."/>
            <person name="Dead R."/>
            <person name="Young S."/>
            <person name="Zeng Q."/>
            <person name="Koehrsen M."/>
            <person name="Alvarado L."/>
            <person name="Berlin A."/>
            <person name="Chapman S.B."/>
            <person name="Chen Z."/>
            <person name="Freedman E."/>
            <person name="Gellesch M."/>
            <person name="Goldberg J."/>
            <person name="Griggs A."/>
            <person name="Gujja S."/>
            <person name="Heilman E.R."/>
            <person name="Heiman D."/>
            <person name="Hepburn T."/>
            <person name="Howarth C."/>
            <person name="Jen D."/>
            <person name="Larson L."/>
            <person name="Mehta T."/>
            <person name="Neiman D."/>
            <person name="Pearson M."/>
            <person name="Roberts A."/>
            <person name="Saif S."/>
            <person name="Shea T."/>
            <person name="Shenoy N."/>
            <person name="Sisk P."/>
            <person name="Stolte C."/>
            <person name="Sykes S."/>
            <person name="Walk T."/>
            <person name="White J."/>
            <person name="Yandava C."/>
            <person name="Haas B."/>
            <person name="Nusbaum C."/>
            <person name="Birren B."/>
        </authorList>
    </citation>
    <scope>NUCLEOTIDE SEQUENCE</scope>
    <source>
        <strain evidence="2">R3-111a-1</strain>
    </source>
</reference>
<organism evidence="2">
    <name type="scientific">Gaeumannomyces tritici (strain R3-111a-1)</name>
    <name type="common">Wheat and barley take-all root rot fungus</name>
    <name type="synonym">Gaeumannomyces graminis var. tritici</name>
    <dbReference type="NCBI Taxonomy" id="644352"/>
    <lineage>
        <taxon>Eukaryota</taxon>
        <taxon>Fungi</taxon>
        <taxon>Dikarya</taxon>
        <taxon>Ascomycota</taxon>
        <taxon>Pezizomycotina</taxon>
        <taxon>Sordariomycetes</taxon>
        <taxon>Sordariomycetidae</taxon>
        <taxon>Magnaporthales</taxon>
        <taxon>Magnaporthaceae</taxon>
        <taxon>Gaeumannomyces</taxon>
    </lineage>
</organism>
<feature type="compositionally biased region" description="Low complexity" evidence="1">
    <location>
        <begin position="388"/>
        <end position="399"/>
    </location>
</feature>
<dbReference type="GeneID" id="20344034"/>
<proteinExistence type="predicted"/>
<gene>
    <name evidence="3" type="primary">20344034</name>
    <name evidence="2" type="ORF">GGTG_03576</name>
</gene>
<dbReference type="RefSeq" id="XP_009219621.1">
    <property type="nucleotide sequence ID" value="XM_009221357.1"/>
</dbReference>
<feature type="region of interest" description="Disordered" evidence="1">
    <location>
        <begin position="121"/>
        <end position="174"/>
    </location>
</feature>
<dbReference type="OrthoDB" id="610608at2759"/>
<feature type="compositionally biased region" description="Polar residues" evidence="1">
    <location>
        <begin position="128"/>
        <end position="144"/>
    </location>
</feature>
<feature type="region of interest" description="Disordered" evidence="1">
    <location>
        <begin position="371"/>
        <end position="452"/>
    </location>
</feature>
<feature type="compositionally biased region" description="Low complexity" evidence="1">
    <location>
        <begin position="649"/>
        <end position="661"/>
    </location>
</feature>
<reference evidence="3" key="4">
    <citation type="journal article" date="2015" name="G3 (Bethesda)">
        <title>Genome sequences of three phytopathogenic species of the Magnaporthaceae family of fungi.</title>
        <authorList>
            <person name="Okagaki L.H."/>
            <person name="Nunes C.C."/>
            <person name="Sailsbery J."/>
            <person name="Clay B."/>
            <person name="Brown D."/>
            <person name="John T."/>
            <person name="Oh Y."/>
            <person name="Young N."/>
            <person name="Fitzgerald M."/>
            <person name="Haas B.J."/>
            <person name="Zeng Q."/>
            <person name="Young S."/>
            <person name="Adiconis X."/>
            <person name="Fan L."/>
            <person name="Levin J.Z."/>
            <person name="Mitchell T.K."/>
            <person name="Okubara P.A."/>
            <person name="Farman M.L."/>
            <person name="Kohn L.M."/>
            <person name="Birren B."/>
            <person name="Ma L.-J."/>
            <person name="Dean R.A."/>
        </authorList>
    </citation>
    <scope>NUCLEOTIDE SEQUENCE</scope>
    <source>
        <strain evidence="3">R3-111a-1</strain>
    </source>
</reference>
<dbReference type="Proteomes" id="UP000006039">
    <property type="component" value="Unassembled WGS sequence"/>
</dbReference>
<feature type="region of interest" description="Disordered" evidence="1">
    <location>
        <begin position="16"/>
        <end position="78"/>
    </location>
</feature>
<reference evidence="4" key="1">
    <citation type="submission" date="2010-07" db="EMBL/GenBank/DDBJ databases">
        <title>The genome sequence of Gaeumannomyces graminis var. tritici strain R3-111a-1.</title>
        <authorList>
            <consortium name="The Broad Institute Genome Sequencing Platform"/>
            <person name="Ma L.-J."/>
            <person name="Dead R."/>
            <person name="Young S."/>
            <person name="Zeng Q."/>
            <person name="Koehrsen M."/>
            <person name="Alvarado L."/>
            <person name="Berlin A."/>
            <person name="Chapman S.B."/>
            <person name="Chen Z."/>
            <person name="Freedman E."/>
            <person name="Gellesch M."/>
            <person name="Goldberg J."/>
            <person name="Griggs A."/>
            <person name="Gujja S."/>
            <person name="Heilman E.R."/>
            <person name="Heiman D."/>
            <person name="Hepburn T."/>
            <person name="Howarth C."/>
            <person name="Jen D."/>
            <person name="Larson L."/>
            <person name="Mehta T."/>
            <person name="Neiman D."/>
            <person name="Pearson M."/>
            <person name="Roberts A."/>
            <person name="Saif S."/>
            <person name="Shea T."/>
            <person name="Shenoy N."/>
            <person name="Sisk P."/>
            <person name="Stolte C."/>
            <person name="Sykes S."/>
            <person name="Walk T."/>
            <person name="White J."/>
            <person name="Yandava C."/>
            <person name="Haas B."/>
            <person name="Nusbaum C."/>
            <person name="Birren B."/>
        </authorList>
    </citation>
    <scope>NUCLEOTIDE SEQUENCE [LARGE SCALE GENOMIC DNA]</scope>
    <source>
        <strain evidence="4">R3-111a-1</strain>
    </source>
</reference>
<dbReference type="VEuPathDB" id="FungiDB:GGTG_03576"/>
<dbReference type="eggNOG" id="ENOG502TC9C">
    <property type="taxonomic scope" value="Eukaryota"/>
</dbReference>